<accession>A0A6M0RBK8</accession>
<proteinExistence type="predicted"/>
<name>A0A6M0RBK8_9CLOT</name>
<dbReference type="PANTHER" id="PTHR30032:SF8">
    <property type="entry name" value="GERMINATION-SPECIFIC N-ACETYLMURAMOYL-L-ALANINE AMIDASE"/>
    <property type="match status" value="1"/>
</dbReference>
<dbReference type="Proteomes" id="UP000473885">
    <property type="component" value="Unassembled WGS sequence"/>
</dbReference>
<reference evidence="1 2" key="1">
    <citation type="submission" date="2019-04" db="EMBL/GenBank/DDBJ databases">
        <title>Genome sequencing of Clostridium botulinum Groups I-IV and Clostridium butyricum.</title>
        <authorList>
            <person name="Brunt J."/>
            <person name="Van Vliet A.H.M."/>
            <person name="Stringer S.C."/>
            <person name="Carter A.T."/>
            <person name="Peck M.W."/>
        </authorList>
    </citation>
    <scope>NUCLEOTIDE SEQUENCE [LARGE SCALE GENOMIC DNA]</scope>
    <source>
        <strain evidence="1 2">IFR 18/094</strain>
    </source>
</reference>
<gene>
    <name evidence="1" type="ORF">FDF74_08135</name>
</gene>
<comment type="caution">
    <text evidence="1">The sequence shown here is derived from an EMBL/GenBank/DDBJ whole genome shotgun (WGS) entry which is preliminary data.</text>
</comment>
<sequence length="343" mass="37122">MLILLSASFSKVQAAEVYRLSGKDRMSTANDVALKIFKDSKPDSIVLVNGYRYPDAATGAPLSKLVKGPVLLTNGLKLEPEILKTIKELGAKKVYILGSAGVVSNSIENELKNRGFSVTRYAGKDRYETNIKVAEQILKLNPKCKNCLMVSAGDDNRYPDSLTVAPIAAMKGWPVIFVNKYEVPKIAKNLINKNKLKPLAVGSSGILPDSVIKSVNGERITKDKDAKNRFDTNLTVLKYFQEKGDNLDFSKVYIAQGGRTKDQFADGLVAAAAAAKTGSPLVLSGNGAGAIEVENAKKFIVNSVDPHSKIYLIGGPTCVSEIIKNDIQNEIADNNKFEVISIN</sequence>
<dbReference type="PANTHER" id="PTHR30032">
    <property type="entry name" value="N-ACETYLMURAMOYL-L-ALANINE AMIDASE-RELATED"/>
    <property type="match status" value="1"/>
</dbReference>
<organism evidence="1 2">
    <name type="scientific">Clostridium niameyense</name>
    <dbReference type="NCBI Taxonomy" id="1622073"/>
    <lineage>
        <taxon>Bacteria</taxon>
        <taxon>Bacillati</taxon>
        <taxon>Bacillota</taxon>
        <taxon>Clostridia</taxon>
        <taxon>Eubacteriales</taxon>
        <taxon>Clostridiaceae</taxon>
        <taxon>Clostridium</taxon>
    </lineage>
</organism>
<dbReference type="InterPro" id="IPR051922">
    <property type="entry name" value="Bact_Sporulation_Assoc"/>
</dbReference>
<dbReference type="OrthoDB" id="1927282at2"/>
<dbReference type="InterPro" id="IPR007253">
    <property type="entry name" value="Cell_wall-bd_2"/>
</dbReference>
<evidence type="ECO:0000313" key="1">
    <source>
        <dbReference type="EMBL" id="NEZ47177.1"/>
    </source>
</evidence>
<dbReference type="Gene3D" id="3.40.50.12090">
    <property type="match status" value="1"/>
</dbReference>
<evidence type="ECO:0000313" key="2">
    <source>
        <dbReference type="Proteomes" id="UP000473885"/>
    </source>
</evidence>
<dbReference type="AlphaFoldDB" id="A0A6M0RBK8"/>
<keyword evidence="2" id="KW-1185">Reference proteome</keyword>
<dbReference type="EMBL" id="SXDP01000005">
    <property type="protein sequence ID" value="NEZ47177.1"/>
    <property type="molecule type" value="Genomic_DNA"/>
</dbReference>
<dbReference type="Pfam" id="PF04122">
    <property type="entry name" value="CW_binding_2"/>
    <property type="match status" value="3"/>
</dbReference>
<protein>
    <submittedName>
        <fullName evidence="1">Cell wall-binding repeat-containing protein</fullName>
    </submittedName>
</protein>